<feature type="repeat" description="Cell wall-binding" evidence="2">
    <location>
        <begin position="83"/>
        <end position="102"/>
    </location>
</feature>
<evidence type="ECO:0000256" key="3">
    <source>
        <dbReference type="SAM" id="SignalP"/>
    </source>
</evidence>
<dbReference type="AlphaFoldDB" id="A0A9D2IT11"/>
<dbReference type="Pfam" id="PF01473">
    <property type="entry name" value="Choline_bind_1"/>
    <property type="match status" value="2"/>
</dbReference>
<protein>
    <recommendedName>
        <fullName evidence="4">Transglutaminase-like domain-containing protein</fullName>
    </recommendedName>
</protein>
<dbReference type="EMBL" id="DXBU01000062">
    <property type="protein sequence ID" value="HIZ22079.1"/>
    <property type="molecule type" value="Genomic_DNA"/>
</dbReference>
<evidence type="ECO:0000313" key="6">
    <source>
        <dbReference type="Proteomes" id="UP000824041"/>
    </source>
</evidence>
<feature type="domain" description="Transglutaminase-like" evidence="4">
    <location>
        <begin position="168"/>
        <end position="230"/>
    </location>
</feature>
<dbReference type="Gene3D" id="3.10.620.30">
    <property type="match status" value="1"/>
</dbReference>
<name>A0A9D2IT11_9FIRM</name>
<feature type="chain" id="PRO_5039468770" description="Transglutaminase-like domain-containing protein" evidence="3">
    <location>
        <begin position="29"/>
        <end position="264"/>
    </location>
</feature>
<evidence type="ECO:0000313" key="5">
    <source>
        <dbReference type="EMBL" id="HIZ22079.1"/>
    </source>
</evidence>
<dbReference type="Pfam" id="PF01841">
    <property type="entry name" value="Transglut_core"/>
    <property type="match status" value="1"/>
</dbReference>
<keyword evidence="3" id="KW-0732">Signal</keyword>
<dbReference type="InterPro" id="IPR018337">
    <property type="entry name" value="Cell_wall/Cho-bd_repeat"/>
</dbReference>
<dbReference type="Proteomes" id="UP000824041">
    <property type="component" value="Unassembled WGS sequence"/>
</dbReference>
<organism evidence="5 6">
    <name type="scientific">Candidatus Blautia faecigallinarum</name>
    <dbReference type="NCBI Taxonomy" id="2838488"/>
    <lineage>
        <taxon>Bacteria</taxon>
        <taxon>Bacillati</taxon>
        <taxon>Bacillota</taxon>
        <taxon>Clostridia</taxon>
        <taxon>Lachnospirales</taxon>
        <taxon>Lachnospiraceae</taxon>
        <taxon>Blautia</taxon>
    </lineage>
</organism>
<evidence type="ECO:0000256" key="2">
    <source>
        <dbReference type="PROSITE-ProRule" id="PRU00591"/>
    </source>
</evidence>
<dbReference type="PROSITE" id="PS51170">
    <property type="entry name" value="CW"/>
    <property type="match status" value="1"/>
</dbReference>
<gene>
    <name evidence="5" type="ORF">IAA21_04670</name>
</gene>
<evidence type="ECO:0000256" key="1">
    <source>
        <dbReference type="ARBA" id="ARBA00022737"/>
    </source>
</evidence>
<reference evidence="5" key="2">
    <citation type="submission" date="2021-04" db="EMBL/GenBank/DDBJ databases">
        <authorList>
            <person name="Gilroy R."/>
        </authorList>
    </citation>
    <scope>NUCLEOTIDE SEQUENCE</scope>
    <source>
        <strain evidence="5">14324</strain>
    </source>
</reference>
<dbReference type="InterPro" id="IPR002931">
    <property type="entry name" value="Transglutaminase-like"/>
</dbReference>
<accession>A0A9D2IT11</accession>
<dbReference type="SUPFAM" id="SSF54001">
    <property type="entry name" value="Cysteine proteinases"/>
    <property type="match status" value="1"/>
</dbReference>
<dbReference type="SMART" id="SM00460">
    <property type="entry name" value="TGc"/>
    <property type="match status" value="1"/>
</dbReference>
<proteinExistence type="predicted"/>
<dbReference type="InterPro" id="IPR038765">
    <property type="entry name" value="Papain-like_cys_pep_sf"/>
</dbReference>
<dbReference type="Gene3D" id="2.10.270.10">
    <property type="entry name" value="Cholin Binding"/>
    <property type="match status" value="1"/>
</dbReference>
<sequence length="264" mass="29655">MTKKGFIKKGLLLMLTFSLTFVSVPVMAAEEAPVSVTTLAAAKNGWVKEKAGYCYYKNGKKVTNKLIKVNGKTYYVGANGVRKTGWYTVGNKSYYFASNGVCQKSKKIDAALVKAMDSIIKKGKITEATADKTALKKLFTYCTKNFKYQRVMGFKPTSGWQYTYAKQMLTQKKGSCYHDAAAYACLIKRATGLPVRVCIGQGKVYSNQFQAHGWVEVKVGKTWYTYDTNANRFSDLRKGKWFGQKRSAMEGKVYKTQKVFNVEL</sequence>
<feature type="signal peptide" evidence="3">
    <location>
        <begin position="1"/>
        <end position="28"/>
    </location>
</feature>
<keyword evidence="1" id="KW-0677">Repeat</keyword>
<comment type="caution">
    <text evidence="5">The sequence shown here is derived from an EMBL/GenBank/DDBJ whole genome shotgun (WGS) entry which is preliminary data.</text>
</comment>
<dbReference type="SUPFAM" id="SSF69360">
    <property type="entry name" value="Cell wall binding repeat"/>
    <property type="match status" value="1"/>
</dbReference>
<reference evidence="5" key="1">
    <citation type="journal article" date="2021" name="PeerJ">
        <title>Extensive microbial diversity within the chicken gut microbiome revealed by metagenomics and culture.</title>
        <authorList>
            <person name="Gilroy R."/>
            <person name="Ravi A."/>
            <person name="Getino M."/>
            <person name="Pursley I."/>
            <person name="Horton D.L."/>
            <person name="Alikhan N.F."/>
            <person name="Baker D."/>
            <person name="Gharbi K."/>
            <person name="Hall N."/>
            <person name="Watson M."/>
            <person name="Adriaenssens E.M."/>
            <person name="Foster-Nyarko E."/>
            <person name="Jarju S."/>
            <person name="Secka A."/>
            <person name="Antonio M."/>
            <person name="Oren A."/>
            <person name="Chaudhuri R.R."/>
            <person name="La Ragione R."/>
            <person name="Hildebrand F."/>
            <person name="Pallen M.J."/>
        </authorList>
    </citation>
    <scope>NUCLEOTIDE SEQUENCE</scope>
    <source>
        <strain evidence="5">14324</strain>
    </source>
</reference>
<evidence type="ECO:0000259" key="4">
    <source>
        <dbReference type="SMART" id="SM00460"/>
    </source>
</evidence>